<feature type="transmembrane region" description="Helical" evidence="1">
    <location>
        <begin position="65"/>
        <end position="83"/>
    </location>
</feature>
<dbReference type="InterPro" id="IPR002372">
    <property type="entry name" value="PQQ_rpt_dom"/>
</dbReference>
<keyword evidence="1" id="KW-0812">Transmembrane</keyword>
<dbReference type="KEGG" id="sdyn:Mal52_43200"/>
<dbReference type="PANTHER" id="PTHR34512:SF30">
    <property type="entry name" value="OUTER MEMBRANE PROTEIN ASSEMBLY FACTOR BAMB"/>
    <property type="match status" value="1"/>
</dbReference>
<dbReference type="Proteomes" id="UP000319383">
    <property type="component" value="Chromosome"/>
</dbReference>
<dbReference type="EMBL" id="CP036276">
    <property type="protein sequence ID" value="QDU45824.1"/>
    <property type="molecule type" value="Genomic_DNA"/>
</dbReference>
<keyword evidence="1" id="KW-1133">Transmembrane helix</keyword>
<dbReference type="AlphaFoldDB" id="A0A517ZTQ4"/>
<evidence type="ECO:0000259" key="2">
    <source>
        <dbReference type="Pfam" id="PF13360"/>
    </source>
</evidence>
<feature type="domain" description="Pyrrolo-quinoline quinone repeat" evidence="2">
    <location>
        <begin position="220"/>
        <end position="479"/>
    </location>
</feature>
<gene>
    <name evidence="3" type="primary">bamB_5</name>
    <name evidence="3" type="ORF">Mal52_43200</name>
</gene>
<evidence type="ECO:0000313" key="4">
    <source>
        <dbReference type="Proteomes" id="UP000319383"/>
    </source>
</evidence>
<dbReference type="InterPro" id="IPR015943">
    <property type="entry name" value="WD40/YVTN_repeat-like_dom_sf"/>
</dbReference>
<accession>A0A517ZTQ4</accession>
<evidence type="ECO:0000256" key="1">
    <source>
        <dbReference type="SAM" id="Phobius"/>
    </source>
</evidence>
<keyword evidence="1" id="KW-0472">Membrane</keyword>
<evidence type="ECO:0000313" key="3">
    <source>
        <dbReference type="EMBL" id="QDU45824.1"/>
    </source>
</evidence>
<keyword evidence="4" id="KW-1185">Reference proteome</keyword>
<feature type="transmembrane region" description="Helical" evidence="1">
    <location>
        <begin position="20"/>
        <end position="44"/>
    </location>
</feature>
<reference evidence="3 4" key="1">
    <citation type="submission" date="2019-02" db="EMBL/GenBank/DDBJ databases">
        <title>Deep-cultivation of Planctomycetes and their phenomic and genomic characterization uncovers novel biology.</title>
        <authorList>
            <person name="Wiegand S."/>
            <person name="Jogler M."/>
            <person name="Boedeker C."/>
            <person name="Pinto D."/>
            <person name="Vollmers J."/>
            <person name="Rivas-Marin E."/>
            <person name="Kohn T."/>
            <person name="Peeters S.H."/>
            <person name="Heuer A."/>
            <person name="Rast P."/>
            <person name="Oberbeckmann S."/>
            <person name="Bunk B."/>
            <person name="Jeske O."/>
            <person name="Meyerdierks A."/>
            <person name="Storesund J.E."/>
            <person name="Kallscheuer N."/>
            <person name="Luecker S."/>
            <person name="Lage O.M."/>
            <person name="Pohl T."/>
            <person name="Merkel B.J."/>
            <person name="Hornburger P."/>
            <person name="Mueller R.-W."/>
            <person name="Bruemmer F."/>
            <person name="Labrenz M."/>
            <person name="Spormann A.M."/>
            <person name="Op den Camp H."/>
            <person name="Overmann J."/>
            <person name="Amann R."/>
            <person name="Jetten M.S.M."/>
            <person name="Mascher T."/>
            <person name="Medema M.H."/>
            <person name="Devos D.P."/>
            <person name="Kaster A.-K."/>
            <person name="Ovreas L."/>
            <person name="Rohde M."/>
            <person name="Galperin M.Y."/>
            <person name="Jogler C."/>
        </authorList>
    </citation>
    <scope>NUCLEOTIDE SEQUENCE [LARGE SCALE GENOMIC DNA]</scope>
    <source>
        <strain evidence="3 4">Mal52</strain>
    </source>
</reference>
<dbReference type="RefSeq" id="WP_145378366.1">
    <property type="nucleotide sequence ID" value="NZ_CP036276.1"/>
</dbReference>
<dbReference type="PANTHER" id="PTHR34512">
    <property type="entry name" value="CELL SURFACE PROTEIN"/>
    <property type="match status" value="1"/>
</dbReference>
<proteinExistence type="predicted"/>
<name>A0A517ZTQ4_9PLAN</name>
<protein>
    <submittedName>
        <fullName evidence="3">Outer membrane protein assembly factor BamB</fullName>
    </submittedName>
</protein>
<dbReference type="InterPro" id="IPR011047">
    <property type="entry name" value="Quinoprotein_ADH-like_sf"/>
</dbReference>
<feature type="transmembrane region" description="Helical" evidence="1">
    <location>
        <begin position="89"/>
        <end position="108"/>
    </location>
</feature>
<organism evidence="3 4">
    <name type="scientific">Symmachiella dynata</name>
    <dbReference type="NCBI Taxonomy" id="2527995"/>
    <lineage>
        <taxon>Bacteria</taxon>
        <taxon>Pseudomonadati</taxon>
        <taxon>Planctomycetota</taxon>
        <taxon>Planctomycetia</taxon>
        <taxon>Planctomycetales</taxon>
        <taxon>Planctomycetaceae</taxon>
        <taxon>Symmachiella</taxon>
    </lineage>
</organism>
<dbReference type="SUPFAM" id="SSF50998">
    <property type="entry name" value="Quinoprotein alcohol dehydrogenase-like"/>
    <property type="match status" value="1"/>
</dbReference>
<dbReference type="Pfam" id="PF13360">
    <property type="entry name" value="PQQ_2"/>
    <property type="match status" value="1"/>
</dbReference>
<sequence length="567" mass="60951">MSEQTTQGTTPPAEVPPTTTAAKIVLAFQAVGIGVVIAIVVSLARLAQHPEFQAFYLGLDQMRTPLIAGALAIIVVIAAVIWIRPKSRTVLTAVALMFVLFLGFKSVLRIESFSGGMVPRFAWRWTPTAEEQFAEFQSQHAAEAAEATEVATGIDVVARANDHTSFLGTARDGVINNIALETDWSAYPPRELWRHPVGLGWGGFSVSGDAAITQEQRGEEEAVVCYDLKTGREEWVSSNPQRFVDTHGDGPRANPTIVDGRVYTMGALGQLSCINGANGASIWTQNTLADPASQNILWGMSGSPLVVENRVIVTPGGGAGRAIVAYDAAQGDELFHGGDDPAGYASPALVQLAGQTQFLSFNGAGLRGFDEQGQPLWLHPWLTQGESQRVNVAQPIVVEGLGEDAANVGHVLVSSGYGTGAALLRITHENDQWQVTEVWRNRNLKSKMSNFVVQGGFVYGMDNGIMTCLDVRTGERQWKKGRYGHGQILLVGNVLLVQSESGKVVLVEATPEEHHKLATLAALGDKTWNHPTLSGNILIVRNDREAAAFELPLRQANDVAVNSTPQP</sequence>
<dbReference type="Gene3D" id="2.130.10.10">
    <property type="entry name" value="YVTN repeat-like/Quinoprotein amine dehydrogenase"/>
    <property type="match status" value="1"/>
</dbReference>